<name>A0A0F9F6V1_9ZZZZ</name>
<sequence length="184" mass="20065">MVVPPDLRRIEGLDNGVPLVYHHGTGMGPEGKGDIMRLIRGSDILRLGQSIERLIALAKSGPGGDPVMECDSERPIDCLYCPEIGSCEVKLEAPVSCTEPDTDHDQRNDEAAAKWGAQVDAAVDTARTYAVKYQAADDPDARRVTEYTVDKLPEFWRAVVGCSGFTSCVLVCELERWDVTVLGD</sequence>
<protein>
    <submittedName>
        <fullName evidence="1">Uncharacterized protein</fullName>
    </submittedName>
</protein>
<comment type="caution">
    <text evidence="1">The sequence shown here is derived from an EMBL/GenBank/DDBJ whole genome shotgun (WGS) entry which is preliminary data.</text>
</comment>
<reference evidence="1" key="1">
    <citation type="journal article" date="2015" name="Nature">
        <title>Complex archaea that bridge the gap between prokaryotes and eukaryotes.</title>
        <authorList>
            <person name="Spang A."/>
            <person name="Saw J.H."/>
            <person name="Jorgensen S.L."/>
            <person name="Zaremba-Niedzwiedzka K."/>
            <person name="Martijn J."/>
            <person name="Lind A.E."/>
            <person name="van Eijk R."/>
            <person name="Schleper C."/>
            <person name="Guy L."/>
            <person name="Ettema T.J."/>
        </authorList>
    </citation>
    <scope>NUCLEOTIDE SEQUENCE</scope>
</reference>
<organism evidence="1">
    <name type="scientific">marine sediment metagenome</name>
    <dbReference type="NCBI Taxonomy" id="412755"/>
    <lineage>
        <taxon>unclassified sequences</taxon>
        <taxon>metagenomes</taxon>
        <taxon>ecological metagenomes</taxon>
    </lineage>
</organism>
<dbReference type="AlphaFoldDB" id="A0A0F9F6V1"/>
<evidence type="ECO:0000313" key="1">
    <source>
        <dbReference type="EMBL" id="KKL46772.1"/>
    </source>
</evidence>
<accession>A0A0F9F6V1</accession>
<dbReference type="EMBL" id="LAZR01033913">
    <property type="protein sequence ID" value="KKL46772.1"/>
    <property type="molecule type" value="Genomic_DNA"/>
</dbReference>
<gene>
    <name evidence="1" type="ORF">LCGC14_2342230</name>
</gene>
<proteinExistence type="predicted"/>